<dbReference type="SUPFAM" id="SSF47090">
    <property type="entry name" value="PGBD-like"/>
    <property type="match status" value="2"/>
</dbReference>
<feature type="region of interest" description="Disordered" evidence="1">
    <location>
        <begin position="1"/>
        <end position="25"/>
    </location>
</feature>
<dbReference type="Gene3D" id="1.10.101.10">
    <property type="entry name" value="PGBD-like superfamily/PGBD"/>
    <property type="match status" value="2"/>
</dbReference>
<dbReference type="AlphaFoldDB" id="A0A2T4UXY9"/>
<dbReference type="InterPro" id="IPR036365">
    <property type="entry name" value="PGBD-like_sf"/>
</dbReference>
<protein>
    <submittedName>
        <fullName evidence="3">Peptidoglycan-binding protein</fullName>
    </submittedName>
</protein>
<feature type="domain" description="Peptidoglycan binding-like" evidence="2">
    <location>
        <begin position="136"/>
        <end position="191"/>
    </location>
</feature>
<evidence type="ECO:0000313" key="3">
    <source>
        <dbReference type="EMBL" id="PTL74407.1"/>
    </source>
</evidence>
<accession>A0A2T4UXY9</accession>
<dbReference type="RefSeq" id="WP_107575564.1">
    <property type="nucleotide sequence ID" value="NZ_PZPL01000001.1"/>
</dbReference>
<dbReference type="InterPro" id="IPR002477">
    <property type="entry name" value="Peptidoglycan-bd-like"/>
</dbReference>
<dbReference type="Pfam" id="PF01471">
    <property type="entry name" value="PG_binding_1"/>
    <property type="match status" value="2"/>
</dbReference>
<keyword evidence="4" id="KW-1185">Reference proteome</keyword>
<feature type="compositionally biased region" description="Low complexity" evidence="1">
    <location>
        <begin position="1"/>
        <end position="20"/>
    </location>
</feature>
<proteinExistence type="predicted"/>
<reference evidence="3 4" key="1">
    <citation type="submission" date="2018-03" db="EMBL/GenBank/DDBJ databases">
        <title>Bacteriophage NCPPB3778 and a type I-E CRISPR drive the evolution of the US Biological Select Agent, Rathayibacter toxicus.</title>
        <authorList>
            <person name="Davis E.W.II."/>
            <person name="Tabima J.F."/>
            <person name="Weisberg A.J."/>
            <person name="Dantas Lopes L."/>
            <person name="Wiseman M.S."/>
            <person name="Wiseman M.S."/>
            <person name="Pupko T."/>
            <person name="Belcher M.S."/>
            <person name="Sechler A.J."/>
            <person name="Tancos M.A."/>
            <person name="Schroeder B.K."/>
            <person name="Murray T.D."/>
            <person name="Luster D.G."/>
            <person name="Schneider W.L."/>
            <person name="Rogers E."/>
            <person name="Andreote F.D."/>
            <person name="Grunwald N.J."/>
            <person name="Putnam M.L."/>
            <person name="Chang J.H."/>
        </authorList>
    </citation>
    <scope>NUCLEOTIDE SEQUENCE [LARGE SCALE GENOMIC DNA]</scope>
    <source>
        <strain evidence="3 4">DSM 15933</strain>
    </source>
</reference>
<organism evidence="3 4">
    <name type="scientific">Rathayibacter caricis DSM 15933</name>
    <dbReference type="NCBI Taxonomy" id="1328867"/>
    <lineage>
        <taxon>Bacteria</taxon>
        <taxon>Bacillati</taxon>
        <taxon>Actinomycetota</taxon>
        <taxon>Actinomycetes</taxon>
        <taxon>Micrococcales</taxon>
        <taxon>Microbacteriaceae</taxon>
        <taxon>Rathayibacter</taxon>
    </lineage>
</organism>
<dbReference type="InterPro" id="IPR036366">
    <property type="entry name" value="PGBDSf"/>
</dbReference>
<evidence type="ECO:0000256" key="1">
    <source>
        <dbReference type="SAM" id="MobiDB-lite"/>
    </source>
</evidence>
<evidence type="ECO:0000313" key="4">
    <source>
        <dbReference type="Proteomes" id="UP000241085"/>
    </source>
</evidence>
<feature type="domain" description="Peptidoglycan binding-like" evidence="2">
    <location>
        <begin position="74"/>
        <end position="127"/>
    </location>
</feature>
<comment type="caution">
    <text evidence="3">The sequence shown here is derived from an EMBL/GenBank/DDBJ whole genome shotgun (WGS) entry which is preliminary data.</text>
</comment>
<dbReference type="Proteomes" id="UP000241085">
    <property type="component" value="Unassembled WGS sequence"/>
</dbReference>
<name>A0A2T4UXY9_9MICO</name>
<evidence type="ECO:0000259" key="2">
    <source>
        <dbReference type="Pfam" id="PF01471"/>
    </source>
</evidence>
<sequence length="343" mass="34856">MRNTTFTPSTTGSAASAASRPRPPHRGRRLLIAGVACGALALGPIAVAAPAAATSAAQVAAAAWSVVAEGENSANARTVQHLLTAAGHPVDADGVFGPATAEAVRVFQSERGLSSDGIVGEQTWSALITTLSSGDSGEAVTALQVQLNKTGAGLTVDGSFGPATASAVEAFQSEAGLSVDGVAGPQTWQSLVGSGSGTTPDPGQPGETFASLSEEQLANVRTIIAEGRTAGVPEYGWVIAIATAMQESRLRNLEGGDRDSVGLFQQRPSTGWGDAADLVDPVFASRAFYGAANSPTENKGLTDVPGWESMSVTEAAQTVQVSAYPDAYAQWETLAREAVESEG</sequence>
<dbReference type="EMBL" id="PZPL01000001">
    <property type="protein sequence ID" value="PTL74407.1"/>
    <property type="molecule type" value="Genomic_DNA"/>
</dbReference>
<gene>
    <name evidence="3" type="ORF">C1I63_17310</name>
</gene>